<gene>
    <name evidence="1" type="ORF">AMSG_04534</name>
</gene>
<dbReference type="Proteomes" id="UP000054408">
    <property type="component" value="Unassembled WGS sequence"/>
</dbReference>
<dbReference type="GO" id="GO:0005634">
    <property type="term" value="C:nucleus"/>
    <property type="evidence" value="ECO:0007669"/>
    <property type="project" value="TreeGrafter"/>
</dbReference>
<dbReference type="Pfam" id="PF10238">
    <property type="entry name" value="Eapp_C"/>
    <property type="match status" value="1"/>
</dbReference>
<dbReference type="InterPro" id="IPR019370">
    <property type="entry name" value="E2F-assoc_phosphoprotein"/>
</dbReference>
<dbReference type="PANTHER" id="PTHR15967">
    <property type="entry name" value="E2F-ASSOCIATED PHOSPHOPROTEIN"/>
    <property type="match status" value="1"/>
</dbReference>
<dbReference type="OrthoDB" id="122464at2759"/>
<accession>A0A0L0DAH3</accession>
<sequence length="283" mass="30940">MSGVPIRSLFGDTQRWCEEDEAYAENDDDSSNVAPPVSDAATFYAAAGGSEGTPKSKSELKEGMRLVRESGYGDVVAVRVPLDVLDSHDDDDDGDRVEEARQVREEEAMEQGMRSMSLEERIEYDDAALAEEEAYEKAAEAGTTQVFSYDELLVDPDADDDNETWAQETYAAPANSPRLACPSCFTLLCVDCQQHERFPSQFRAMFVLSAAEIVPHQRLAFAPSASSSRRMKAVTSQGTVVLEGGDPDQAAVYLPVRCGVCSADVGVFDSDEIFHFFNVVVSN</sequence>
<reference evidence="1 2" key="1">
    <citation type="submission" date="2010-05" db="EMBL/GenBank/DDBJ databases">
        <title>The Genome Sequence of Thecamonas trahens ATCC 50062.</title>
        <authorList>
            <consortium name="The Broad Institute Genome Sequencing Platform"/>
            <person name="Russ C."/>
            <person name="Cuomo C."/>
            <person name="Shea T."/>
            <person name="Young S.K."/>
            <person name="Zeng Q."/>
            <person name="Koehrsen M."/>
            <person name="Haas B."/>
            <person name="Borodovsky M."/>
            <person name="Guigo R."/>
            <person name="Alvarado L."/>
            <person name="Berlin A."/>
            <person name="Bochicchio J."/>
            <person name="Borenstein D."/>
            <person name="Chapman S."/>
            <person name="Chen Z."/>
            <person name="Freedman E."/>
            <person name="Gellesch M."/>
            <person name="Goldberg J."/>
            <person name="Griggs A."/>
            <person name="Gujja S."/>
            <person name="Heilman E."/>
            <person name="Heiman D."/>
            <person name="Hepburn T."/>
            <person name="Howarth C."/>
            <person name="Jen D."/>
            <person name="Larson L."/>
            <person name="Mehta T."/>
            <person name="Park D."/>
            <person name="Pearson M."/>
            <person name="Roberts A."/>
            <person name="Saif S."/>
            <person name="Shenoy N."/>
            <person name="Sisk P."/>
            <person name="Stolte C."/>
            <person name="Sykes S."/>
            <person name="Thomson T."/>
            <person name="Walk T."/>
            <person name="White J."/>
            <person name="Yandava C."/>
            <person name="Burger G."/>
            <person name="Gray M.W."/>
            <person name="Holland P.W.H."/>
            <person name="King N."/>
            <person name="Lang F.B.F."/>
            <person name="Roger A.J."/>
            <person name="Ruiz-Trillo I."/>
            <person name="Lander E."/>
            <person name="Nusbaum C."/>
        </authorList>
    </citation>
    <scope>NUCLEOTIDE SEQUENCE [LARGE SCALE GENOMIC DNA]</scope>
    <source>
        <strain evidence="1 2">ATCC 50062</strain>
    </source>
</reference>
<dbReference type="RefSeq" id="XP_013758870.1">
    <property type="nucleotide sequence ID" value="XM_013903416.1"/>
</dbReference>
<dbReference type="PANTHER" id="PTHR15967:SF0">
    <property type="entry name" value="E2F-ASSOCIATED PHOSPHOPROTEIN"/>
    <property type="match status" value="1"/>
</dbReference>
<dbReference type="eggNOG" id="KOG3395">
    <property type="taxonomic scope" value="Eukaryota"/>
</dbReference>
<dbReference type="STRING" id="461836.A0A0L0DAH3"/>
<protein>
    <submittedName>
        <fullName evidence="1">E2F-associated phosphoprotein</fullName>
    </submittedName>
</protein>
<evidence type="ECO:0000313" key="2">
    <source>
        <dbReference type="Proteomes" id="UP000054408"/>
    </source>
</evidence>
<dbReference type="AlphaFoldDB" id="A0A0L0DAH3"/>
<organism evidence="1 2">
    <name type="scientific">Thecamonas trahens ATCC 50062</name>
    <dbReference type="NCBI Taxonomy" id="461836"/>
    <lineage>
        <taxon>Eukaryota</taxon>
        <taxon>Apusozoa</taxon>
        <taxon>Apusomonadida</taxon>
        <taxon>Apusomonadidae</taxon>
        <taxon>Thecamonas</taxon>
    </lineage>
</organism>
<dbReference type="EMBL" id="GL349450">
    <property type="protein sequence ID" value="KNC48303.1"/>
    <property type="molecule type" value="Genomic_DNA"/>
</dbReference>
<keyword evidence="2" id="KW-1185">Reference proteome</keyword>
<proteinExistence type="predicted"/>
<evidence type="ECO:0000313" key="1">
    <source>
        <dbReference type="EMBL" id="KNC48303.1"/>
    </source>
</evidence>
<name>A0A0L0DAH3_THETB</name>
<dbReference type="GeneID" id="25564072"/>